<name>A0A158H5Y5_CABSO</name>
<gene>
    <name evidence="1" type="ORF">AWB64_04180</name>
</gene>
<evidence type="ECO:0000313" key="1">
    <source>
        <dbReference type="EMBL" id="SAL39695.1"/>
    </source>
</evidence>
<proteinExistence type="predicted"/>
<reference evidence="1 2" key="1">
    <citation type="submission" date="2016-01" db="EMBL/GenBank/DDBJ databases">
        <authorList>
            <person name="Oliw E.H."/>
        </authorList>
    </citation>
    <scope>NUCLEOTIDE SEQUENCE [LARGE SCALE GENOMIC DNA]</scope>
    <source>
        <strain evidence="1">LMG 22029</strain>
    </source>
</reference>
<dbReference type="EMBL" id="FCOC02000014">
    <property type="protein sequence ID" value="SAL39695.1"/>
    <property type="molecule type" value="Genomic_DNA"/>
</dbReference>
<sequence length="40" mass="4348">MKRLFAILAFVAGGLAAELAHPVQCSLIHASKVQTKRRKS</sequence>
<dbReference type="RefSeq" id="WP_279616269.1">
    <property type="nucleotide sequence ID" value="NZ_FCOC02000014.1"/>
</dbReference>
<dbReference type="Proteomes" id="UP000054893">
    <property type="component" value="Unassembled WGS sequence"/>
</dbReference>
<organism evidence="1 2">
    <name type="scientific">Caballeronia sordidicola</name>
    <name type="common">Burkholderia sordidicola</name>
    <dbReference type="NCBI Taxonomy" id="196367"/>
    <lineage>
        <taxon>Bacteria</taxon>
        <taxon>Pseudomonadati</taxon>
        <taxon>Pseudomonadota</taxon>
        <taxon>Betaproteobacteria</taxon>
        <taxon>Burkholderiales</taxon>
        <taxon>Burkholderiaceae</taxon>
        <taxon>Caballeronia</taxon>
    </lineage>
</organism>
<accession>A0A158H5Y5</accession>
<dbReference type="AlphaFoldDB" id="A0A158H5Y5"/>
<protein>
    <submittedName>
        <fullName evidence="1">Uncharacterized protein</fullName>
    </submittedName>
</protein>
<evidence type="ECO:0000313" key="2">
    <source>
        <dbReference type="Proteomes" id="UP000054893"/>
    </source>
</evidence>